<dbReference type="Proteomes" id="UP000193411">
    <property type="component" value="Unassembled WGS sequence"/>
</dbReference>
<evidence type="ECO:0000256" key="6">
    <source>
        <dbReference type="ARBA" id="ARBA00022982"/>
    </source>
</evidence>
<dbReference type="OrthoDB" id="425749at2759"/>
<dbReference type="AlphaFoldDB" id="A0A1Y2H7U5"/>
<organism evidence="10 12">
    <name type="scientific">Catenaria anguillulae PL171</name>
    <dbReference type="NCBI Taxonomy" id="765915"/>
    <lineage>
        <taxon>Eukaryota</taxon>
        <taxon>Fungi</taxon>
        <taxon>Fungi incertae sedis</taxon>
        <taxon>Blastocladiomycota</taxon>
        <taxon>Blastocladiomycetes</taxon>
        <taxon>Blastocladiales</taxon>
        <taxon>Catenariaceae</taxon>
        <taxon>Catenaria</taxon>
    </lineage>
</organism>
<keyword evidence="4 9" id="KW-0679">Respiratory chain</keyword>
<keyword evidence="6 9" id="KW-0249">Electron transport</keyword>
<keyword evidence="8 9" id="KW-0472">Membrane</keyword>
<dbReference type="EMBL" id="MCFL01000033">
    <property type="protein sequence ID" value="ORZ33857.1"/>
    <property type="molecule type" value="Genomic_DNA"/>
</dbReference>
<evidence type="ECO:0000256" key="5">
    <source>
        <dbReference type="ARBA" id="ARBA00022792"/>
    </source>
</evidence>
<evidence type="ECO:0000256" key="8">
    <source>
        <dbReference type="ARBA" id="ARBA00023136"/>
    </source>
</evidence>
<dbReference type="Gene3D" id="1.10.1090.10">
    <property type="entry name" value="Cytochrome b-c1 complex subunit 7"/>
    <property type="match status" value="1"/>
</dbReference>
<dbReference type="PANTHER" id="PTHR12022:SF0">
    <property type="entry name" value="CYTOCHROME B-C1 COMPLEX SUBUNIT 7"/>
    <property type="match status" value="1"/>
</dbReference>
<keyword evidence="5 9" id="KW-0999">Mitochondrion inner membrane</keyword>
<dbReference type="GO" id="GO:0005743">
    <property type="term" value="C:mitochondrial inner membrane"/>
    <property type="evidence" value="ECO:0007669"/>
    <property type="project" value="UniProtKB-SubCell"/>
</dbReference>
<evidence type="ECO:0000313" key="11">
    <source>
        <dbReference type="EMBL" id="ORZ33857.1"/>
    </source>
</evidence>
<dbReference type="FunFam" id="1.10.1090.10:FF:000001">
    <property type="entry name" value="Cytochrome b-c1 complex subunit 7"/>
    <property type="match status" value="1"/>
</dbReference>
<dbReference type="GO" id="GO:0045275">
    <property type="term" value="C:respiratory chain complex III"/>
    <property type="evidence" value="ECO:0007669"/>
    <property type="project" value="InterPro"/>
</dbReference>
<evidence type="ECO:0000256" key="4">
    <source>
        <dbReference type="ARBA" id="ARBA00022660"/>
    </source>
</evidence>
<reference evidence="10 12" key="1">
    <citation type="submission" date="2016-07" db="EMBL/GenBank/DDBJ databases">
        <title>Pervasive Adenine N6-methylation of Active Genes in Fungi.</title>
        <authorList>
            <consortium name="DOE Joint Genome Institute"/>
            <person name="Mondo S.J."/>
            <person name="Dannebaum R.O."/>
            <person name="Kuo R.C."/>
            <person name="Labutti K."/>
            <person name="Haridas S."/>
            <person name="Kuo A."/>
            <person name="Salamov A."/>
            <person name="Ahrendt S.R."/>
            <person name="Lipzen A."/>
            <person name="Sullivan W."/>
            <person name="Andreopoulos W.B."/>
            <person name="Clum A."/>
            <person name="Lindquist E."/>
            <person name="Daum C."/>
            <person name="Ramamoorthy G.K."/>
            <person name="Gryganskyi A."/>
            <person name="Culley D."/>
            <person name="Magnuson J.K."/>
            <person name="James T.Y."/>
            <person name="O'Malley M.A."/>
            <person name="Stajich J.E."/>
            <person name="Spatafora J.W."/>
            <person name="Visel A."/>
            <person name="Grigoriev I.V."/>
        </authorList>
    </citation>
    <scope>NUCLEOTIDE SEQUENCE [LARGE SCALE GENOMIC DNA]</scope>
    <source>
        <strain evidence="10 12">PL171</strain>
    </source>
</reference>
<dbReference type="GO" id="GO:0006122">
    <property type="term" value="P:mitochondrial electron transport, ubiquinol to cytochrome c"/>
    <property type="evidence" value="ECO:0007669"/>
    <property type="project" value="InterPro"/>
</dbReference>
<sequence>MALPTATYEALAQTIKSSRILSSMLMPIARWNANAAGYRQLGLKYDDIIMEESPVVQEALRRLPREVLADRTYRHRRAFQLSLSHSVLPKEQWTKAEEDKPYLTPYIDMVEKEFAEKAKYDNLVVKQ</sequence>
<keyword evidence="7 9" id="KW-0496">Mitochondrion</keyword>
<name>A0A1Y2H7U5_9FUNG</name>
<dbReference type="PANTHER" id="PTHR12022">
    <property type="entry name" value="UBIQUINOL-CYTOCHROME C REDUCTASE COMPLEX 14 KD PROTEIN"/>
    <property type="match status" value="1"/>
</dbReference>
<dbReference type="SUPFAM" id="SSF81524">
    <property type="entry name" value="14 kDa protein of cytochrome bc1 complex (Ubiquinol-cytochrome c reductase)"/>
    <property type="match status" value="1"/>
</dbReference>
<dbReference type="EMBL" id="MCFL01000077">
    <property type="protein sequence ID" value="ORZ30658.1"/>
    <property type="molecule type" value="Genomic_DNA"/>
</dbReference>
<proteinExistence type="inferred from homology"/>
<dbReference type="Pfam" id="PF02271">
    <property type="entry name" value="UCR_14kD"/>
    <property type="match status" value="1"/>
</dbReference>
<dbReference type="InterPro" id="IPR003197">
    <property type="entry name" value="QCR7"/>
</dbReference>
<accession>A0A1Y2H7U5</accession>
<evidence type="ECO:0000256" key="9">
    <source>
        <dbReference type="PIRNR" id="PIRNR000022"/>
    </source>
</evidence>
<evidence type="ECO:0000256" key="2">
    <source>
        <dbReference type="ARBA" id="ARBA00008554"/>
    </source>
</evidence>
<dbReference type="STRING" id="765915.A0A1Y2H7U5"/>
<evidence type="ECO:0000256" key="1">
    <source>
        <dbReference type="ARBA" id="ARBA00004443"/>
    </source>
</evidence>
<comment type="function">
    <text evidence="9">Component of the ubiquinol-cytochrome c oxidoreductase, a multisubunit transmembrane complex that is part of the mitochondrial electron transport chain which drives oxidative phosphorylation.</text>
</comment>
<comment type="similarity">
    <text evidence="2 9">Belongs to the UQCRB/QCR7 family.</text>
</comment>
<dbReference type="InterPro" id="IPR036544">
    <property type="entry name" value="QCR7_sf"/>
</dbReference>
<evidence type="ECO:0000256" key="3">
    <source>
        <dbReference type="ARBA" id="ARBA00022448"/>
    </source>
</evidence>
<keyword evidence="3 9" id="KW-0813">Transport</keyword>
<gene>
    <name evidence="11" type="ORF">BCR44DRAFT_123499</name>
    <name evidence="10" type="ORF">BCR44DRAFT_1393289</name>
</gene>
<comment type="subcellular location">
    <subcellularLocation>
        <location evidence="1">Mitochondrion inner membrane</location>
        <topology evidence="1">Peripheral membrane protein</topology>
        <orientation evidence="1">Matrix side</orientation>
    </subcellularLocation>
</comment>
<evidence type="ECO:0000313" key="10">
    <source>
        <dbReference type="EMBL" id="ORZ30658.1"/>
    </source>
</evidence>
<keyword evidence="12" id="KW-1185">Reference proteome</keyword>
<evidence type="ECO:0000256" key="7">
    <source>
        <dbReference type="ARBA" id="ARBA00023128"/>
    </source>
</evidence>
<comment type="caution">
    <text evidence="10">The sequence shown here is derived from an EMBL/GenBank/DDBJ whole genome shotgun (WGS) entry which is preliminary data.</text>
</comment>
<protein>
    <recommendedName>
        <fullName evidence="9">Cytochrome b-c1 complex subunit 7</fullName>
    </recommendedName>
</protein>
<dbReference type="PIRSF" id="PIRSF000022">
    <property type="entry name" value="Bc1_14K"/>
    <property type="match status" value="1"/>
</dbReference>
<evidence type="ECO:0000313" key="12">
    <source>
        <dbReference type="Proteomes" id="UP000193411"/>
    </source>
</evidence>